<sequence length="304" mass="35742">MKWIDHVNYIKISPPNDFSFPACINFFHRTDQEILYRIKDDTLYKLFKIEEQPILCKISEQATMIKIDFPIYQPTANEKEKIVQYLVEWFDLSRDLQSFYEMAEQDKILQPIVEKYRGLRLIGIPCLFEALVWAIIGQQINLSFAYTLKQRFVETFGEQLYVEGESYWLFPTPAKIAEMQVEDLRMLQFSERKAEYTIAIAKSIVNGDLTKKLLRQQGDYSAIKKYLMTIRGIGAWTADYVLMRCLQEPSAFPLADVGLHNALKIQLSLAQKPTIEEINDYAKQWEGWQAYATFYLWRSLYEAI</sequence>
<evidence type="ECO:0000256" key="2">
    <source>
        <dbReference type="ARBA" id="ARBA00010817"/>
    </source>
</evidence>
<dbReference type="GO" id="GO:0006285">
    <property type="term" value="P:base-excision repair, AP site formation"/>
    <property type="evidence" value="ECO:0007669"/>
    <property type="project" value="TreeGrafter"/>
</dbReference>
<dbReference type="FunFam" id="1.10.340.30:FF:000004">
    <property type="entry name" value="DNA-3-methyladenine glycosylase II"/>
    <property type="match status" value="1"/>
</dbReference>
<dbReference type="SUPFAM" id="SSF48150">
    <property type="entry name" value="DNA-glycosylase"/>
    <property type="match status" value="1"/>
</dbReference>
<dbReference type="GO" id="GO:0032993">
    <property type="term" value="C:protein-DNA complex"/>
    <property type="evidence" value="ECO:0007669"/>
    <property type="project" value="TreeGrafter"/>
</dbReference>
<evidence type="ECO:0000256" key="4">
    <source>
        <dbReference type="ARBA" id="ARBA00022763"/>
    </source>
</evidence>
<keyword evidence="9" id="KW-1185">Reference proteome</keyword>
<dbReference type="GO" id="GO:0006307">
    <property type="term" value="P:DNA alkylation repair"/>
    <property type="evidence" value="ECO:0007669"/>
    <property type="project" value="TreeGrafter"/>
</dbReference>
<evidence type="ECO:0000313" key="9">
    <source>
        <dbReference type="Proteomes" id="UP000037977"/>
    </source>
</evidence>
<dbReference type="GO" id="GO:0008725">
    <property type="term" value="F:DNA-3-methyladenine glycosylase activity"/>
    <property type="evidence" value="ECO:0007669"/>
    <property type="project" value="TreeGrafter"/>
</dbReference>
<dbReference type="GO" id="GO:0043916">
    <property type="term" value="F:DNA-7-methylguanine glycosylase activity"/>
    <property type="evidence" value="ECO:0007669"/>
    <property type="project" value="TreeGrafter"/>
</dbReference>
<comment type="catalytic activity">
    <reaction evidence="1">
        <text>Hydrolysis of alkylated DNA, releasing 3-methyladenine, 3-methylguanine, 7-methylguanine and 7-methyladenine.</text>
        <dbReference type="EC" id="3.2.2.21"/>
    </reaction>
</comment>
<dbReference type="GO" id="GO:0032131">
    <property type="term" value="F:alkylated DNA binding"/>
    <property type="evidence" value="ECO:0007669"/>
    <property type="project" value="TreeGrafter"/>
</dbReference>
<dbReference type="InterPro" id="IPR037046">
    <property type="entry name" value="AlkA_N_sf"/>
</dbReference>
<dbReference type="EMBL" id="LGCI01000005">
    <property type="protein sequence ID" value="KOY83120.1"/>
    <property type="molecule type" value="Genomic_DNA"/>
</dbReference>
<dbReference type="Gene3D" id="1.10.340.30">
    <property type="entry name" value="Hypothetical protein, domain 2"/>
    <property type="match status" value="1"/>
</dbReference>
<keyword evidence="5" id="KW-0378">Hydrolase</keyword>
<dbReference type="InterPro" id="IPR003265">
    <property type="entry name" value="HhH-GPD_domain"/>
</dbReference>
<dbReference type="PATRIC" id="fig|33935.3.peg.937"/>
<evidence type="ECO:0000256" key="5">
    <source>
        <dbReference type="ARBA" id="ARBA00022801"/>
    </source>
</evidence>
<dbReference type="CDD" id="cd00056">
    <property type="entry name" value="ENDO3c"/>
    <property type="match status" value="1"/>
</dbReference>
<keyword evidence="4" id="KW-0227">DNA damage</keyword>
<evidence type="ECO:0000256" key="3">
    <source>
        <dbReference type="ARBA" id="ARBA00012000"/>
    </source>
</evidence>
<dbReference type="Pfam" id="PF00730">
    <property type="entry name" value="HhH-GPD"/>
    <property type="match status" value="1"/>
</dbReference>
<dbReference type="GO" id="GO:0005737">
    <property type="term" value="C:cytoplasm"/>
    <property type="evidence" value="ECO:0007669"/>
    <property type="project" value="TreeGrafter"/>
</dbReference>
<protein>
    <recommendedName>
        <fullName evidence="3">DNA-3-methyladenine glycosylase II</fullName>
        <ecNumber evidence="3">3.2.2.21</ecNumber>
    </recommendedName>
</protein>
<dbReference type="InterPro" id="IPR023170">
    <property type="entry name" value="HhH_base_excis_C"/>
</dbReference>
<dbReference type="RefSeq" id="WP_053994364.1">
    <property type="nucleotide sequence ID" value="NZ_CP065643.1"/>
</dbReference>
<accession>A0A0M9DLZ8</accession>
<dbReference type="Gene3D" id="3.30.310.20">
    <property type="entry name" value="DNA-3-methyladenine glycosylase AlkA, N-terminal domain"/>
    <property type="match status" value="1"/>
</dbReference>
<dbReference type="Pfam" id="PF07934">
    <property type="entry name" value="OGG_N"/>
    <property type="match status" value="1"/>
</dbReference>
<dbReference type="InterPro" id="IPR011257">
    <property type="entry name" value="DNA_glycosylase"/>
</dbReference>
<dbReference type="Gene3D" id="1.10.1670.10">
    <property type="entry name" value="Helix-hairpin-Helix base-excision DNA repair enzymes (C-terminal)"/>
    <property type="match status" value="1"/>
</dbReference>
<dbReference type="GO" id="GO:0008534">
    <property type="term" value="F:oxidized purine nucleobase lesion DNA N-glycosylase activity"/>
    <property type="evidence" value="ECO:0007669"/>
    <property type="project" value="InterPro"/>
</dbReference>
<proteinExistence type="inferred from homology"/>
<dbReference type="InterPro" id="IPR012904">
    <property type="entry name" value="OGG_N"/>
</dbReference>
<name>A0A0M9DLZ8_9BACI</name>
<reference evidence="8 9" key="1">
    <citation type="submission" date="2015-07" db="EMBL/GenBank/DDBJ databases">
        <title>Genome sequencing project for genomic taxonomy and phylogenomics of Bacillus-like bacteria.</title>
        <authorList>
            <person name="Liu B."/>
            <person name="Wang J."/>
            <person name="Zhu Y."/>
            <person name="Liu G."/>
            <person name="Chen Q."/>
            <person name="Chen Z."/>
            <person name="Che J."/>
            <person name="Ge C."/>
            <person name="Shi H."/>
            <person name="Pan Z."/>
            <person name="Liu X."/>
        </authorList>
    </citation>
    <scope>NUCLEOTIDE SEQUENCE [LARGE SCALE GENOMIC DNA]</scope>
    <source>
        <strain evidence="8 9">DSM 54</strain>
    </source>
</reference>
<dbReference type="PANTHER" id="PTHR43003:SF12">
    <property type="entry name" value="DNA-3-METHYLADENINE GLYCOSYLASE"/>
    <property type="match status" value="1"/>
</dbReference>
<evidence type="ECO:0000256" key="1">
    <source>
        <dbReference type="ARBA" id="ARBA00000086"/>
    </source>
</evidence>
<evidence type="ECO:0000259" key="7">
    <source>
        <dbReference type="SMART" id="SM00478"/>
    </source>
</evidence>
<dbReference type="PANTHER" id="PTHR43003">
    <property type="entry name" value="DNA-3-METHYLADENINE GLYCOSYLASE"/>
    <property type="match status" value="1"/>
</dbReference>
<dbReference type="STRING" id="33935.ADM90_07445"/>
<dbReference type="Proteomes" id="UP000037977">
    <property type="component" value="Unassembled WGS sequence"/>
</dbReference>
<dbReference type="AlphaFoldDB" id="A0A0M9DLZ8"/>
<gene>
    <name evidence="8" type="ORF">ADM90_07445</name>
</gene>
<dbReference type="GO" id="GO:0006289">
    <property type="term" value="P:nucleotide-excision repair"/>
    <property type="evidence" value="ECO:0007669"/>
    <property type="project" value="InterPro"/>
</dbReference>
<dbReference type="SMART" id="SM00478">
    <property type="entry name" value="ENDO3c"/>
    <property type="match status" value="1"/>
</dbReference>
<feature type="domain" description="HhH-GPD" evidence="7">
    <location>
        <begin position="136"/>
        <end position="301"/>
    </location>
</feature>
<organism evidence="8 9">
    <name type="scientific">Lysinibacillus macroides</name>
    <dbReference type="NCBI Taxonomy" id="33935"/>
    <lineage>
        <taxon>Bacteria</taxon>
        <taxon>Bacillati</taxon>
        <taxon>Bacillota</taxon>
        <taxon>Bacilli</taxon>
        <taxon>Bacillales</taxon>
        <taxon>Bacillaceae</taxon>
        <taxon>Lysinibacillus</taxon>
    </lineage>
</organism>
<evidence type="ECO:0000256" key="6">
    <source>
        <dbReference type="ARBA" id="ARBA00023204"/>
    </source>
</evidence>
<comment type="similarity">
    <text evidence="2">Belongs to the alkylbase DNA glycosidase AlkA family.</text>
</comment>
<dbReference type="InterPro" id="IPR051912">
    <property type="entry name" value="Alkylbase_DNA_Glycosylase/TA"/>
</dbReference>
<dbReference type="EC" id="3.2.2.21" evidence="3"/>
<comment type="caution">
    <text evidence="8">The sequence shown here is derived from an EMBL/GenBank/DDBJ whole genome shotgun (WGS) entry which is preliminary data.</text>
</comment>
<keyword evidence="6" id="KW-0234">DNA repair</keyword>
<evidence type="ECO:0000313" key="8">
    <source>
        <dbReference type="EMBL" id="KOY83120.1"/>
    </source>
</evidence>
<dbReference type="OrthoDB" id="9785929at2"/>